<dbReference type="InterPro" id="IPR000873">
    <property type="entry name" value="AMP-dep_synth/lig_dom"/>
</dbReference>
<gene>
    <name evidence="5" type="ORF">SAMN05216554_4056</name>
</gene>
<evidence type="ECO:0000313" key="6">
    <source>
        <dbReference type="Proteomes" id="UP000198891"/>
    </source>
</evidence>
<evidence type="ECO:0000259" key="2">
    <source>
        <dbReference type="Pfam" id="PF00501"/>
    </source>
</evidence>
<protein>
    <submittedName>
        <fullName evidence="5">Propionyl-CoA synthetase</fullName>
    </submittedName>
</protein>
<reference evidence="5 6" key="1">
    <citation type="submission" date="2016-10" db="EMBL/GenBank/DDBJ databases">
        <authorList>
            <person name="de Groot N.N."/>
        </authorList>
    </citation>
    <scope>NUCLEOTIDE SEQUENCE [LARGE SCALE GENOMIC DNA]</scope>
    <source>
        <strain evidence="5 6">CGMCC 4.3491</strain>
    </source>
</reference>
<dbReference type="InterPro" id="IPR042099">
    <property type="entry name" value="ANL_N_sf"/>
</dbReference>
<accession>A0A1H3TBY4</accession>
<dbReference type="Pfam" id="PF00501">
    <property type="entry name" value="AMP-binding"/>
    <property type="match status" value="1"/>
</dbReference>
<feature type="domain" description="AMP-binding enzyme C-terminal" evidence="3">
    <location>
        <begin position="520"/>
        <end position="598"/>
    </location>
</feature>
<evidence type="ECO:0000313" key="5">
    <source>
        <dbReference type="EMBL" id="SDZ47734.1"/>
    </source>
</evidence>
<name>A0A1H3TBY4_9MICO</name>
<evidence type="ECO:0000256" key="1">
    <source>
        <dbReference type="ARBA" id="ARBA00006432"/>
    </source>
</evidence>
<dbReference type="Proteomes" id="UP000198891">
    <property type="component" value="Unassembled WGS sequence"/>
</dbReference>
<dbReference type="Pfam" id="PF16177">
    <property type="entry name" value="ACAS_N"/>
    <property type="match status" value="1"/>
</dbReference>
<dbReference type="GO" id="GO:0050218">
    <property type="term" value="F:propionate-CoA ligase activity"/>
    <property type="evidence" value="ECO:0007669"/>
    <property type="project" value="TreeGrafter"/>
</dbReference>
<comment type="similarity">
    <text evidence="1">Belongs to the ATP-dependent AMP-binding enzyme family.</text>
</comment>
<feature type="domain" description="AMP-dependent synthetase/ligase" evidence="2">
    <location>
        <begin position="69"/>
        <end position="456"/>
    </location>
</feature>
<dbReference type="AlphaFoldDB" id="A0A1H3TBY4"/>
<dbReference type="InterPro" id="IPR045851">
    <property type="entry name" value="AMP-bd_C_sf"/>
</dbReference>
<dbReference type="PANTHER" id="PTHR43347">
    <property type="entry name" value="ACYL-COA SYNTHETASE"/>
    <property type="match status" value="1"/>
</dbReference>
<dbReference type="STRING" id="381665.SAMN05216554_4056"/>
<proteinExistence type="inferred from homology"/>
<feature type="domain" description="Acetyl-coenzyme A synthetase N-terminal" evidence="4">
    <location>
        <begin position="9"/>
        <end position="60"/>
    </location>
</feature>
<dbReference type="Pfam" id="PF13193">
    <property type="entry name" value="AMP-binding_C"/>
    <property type="match status" value="1"/>
</dbReference>
<dbReference type="EMBL" id="FNPZ01000005">
    <property type="protein sequence ID" value="SDZ47734.1"/>
    <property type="molecule type" value="Genomic_DNA"/>
</dbReference>
<dbReference type="Gene3D" id="3.40.50.12780">
    <property type="entry name" value="N-terminal domain of ligase-like"/>
    <property type="match status" value="1"/>
</dbReference>
<dbReference type="SUPFAM" id="SSF56801">
    <property type="entry name" value="Acetyl-CoA synthetase-like"/>
    <property type="match status" value="1"/>
</dbReference>
<dbReference type="PROSITE" id="PS00455">
    <property type="entry name" value="AMP_BINDING"/>
    <property type="match status" value="1"/>
</dbReference>
<organism evidence="5 6">
    <name type="scientific">Herbiconiux ginsengi</name>
    <dbReference type="NCBI Taxonomy" id="381665"/>
    <lineage>
        <taxon>Bacteria</taxon>
        <taxon>Bacillati</taxon>
        <taxon>Actinomycetota</taxon>
        <taxon>Actinomycetes</taxon>
        <taxon>Micrococcales</taxon>
        <taxon>Microbacteriaceae</taxon>
        <taxon>Herbiconiux</taxon>
    </lineage>
</organism>
<dbReference type="InterPro" id="IPR020845">
    <property type="entry name" value="AMP-binding_CS"/>
</dbReference>
<evidence type="ECO:0000259" key="4">
    <source>
        <dbReference type="Pfam" id="PF16177"/>
    </source>
</evidence>
<evidence type="ECO:0000259" key="3">
    <source>
        <dbReference type="Pfam" id="PF13193"/>
    </source>
</evidence>
<sequence length="640" mass="69805">MTDSLDRFHEQWRTSIDDRDRFWLEQSKRIDWSRAPRTAIEDAGDSWSWFPDGELNLSYNTLDRHIEAGRGDAAAVIFDSAMTSESRTYTYHQLRDETAIFAGVLREQGVRRGERVIIYMPMIPEAVVAMLACARIGAVHSVVFGGFAANELATRIVDAGARILVMASGGLEPGKVVDYVPLVREALRLSDGAIDTVILKERDGFPTSIEDVPAGAGATWLDWSELAESANPAVPVPIAANDPLYLLYTSGTTGNPKGIVRDSGGYAVALDWSMRNIYGAGPGDVFWTASDVGWVVGHSYIVYAPLLIGATTVLYEGKPVGTPDAGAFWRVVEQHRVNVMFTAPTAIRAIHRIDPDLEQLARYDRSSLRALFLAGERLDPETYQWITAGLGVPVIDHWWQTETGWAISANPVGFGALPLKAGSSTVPMAGYDVAIVNSKGREVETGREGNIAIRLPLPPGTLTGVWGGPHRLRDSYLNVFPGYYATGDSGYFDNDGYLFVMGRTDDVINVAGHRLSTGALEEVIALHHDVAECAVVGVRDALKGQRAMGFVSLKSGRSVDESELRAQLVDLVRTRIGPVAAFRDVMFVDRLPKTRSGKILRKTLRQIIDGEPYRVPATIEDTSVLDPILAAAEAARAPII</sequence>
<dbReference type="InterPro" id="IPR025110">
    <property type="entry name" value="AMP-bd_C"/>
</dbReference>
<dbReference type="InterPro" id="IPR032387">
    <property type="entry name" value="ACAS_N"/>
</dbReference>
<keyword evidence="6" id="KW-1185">Reference proteome</keyword>
<dbReference type="PANTHER" id="PTHR43347:SF3">
    <property type="entry name" value="ACYL-COA SYNTHETASE SHORT-CHAIN FAMILY MEMBER 3, MITOCHONDRIAL"/>
    <property type="match status" value="1"/>
</dbReference>
<dbReference type="RefSeq" id="WP_175494404.1">
    <property type="nucleotide sequence ID" value="NZ_FNPZ01000005.1"/>
</dbReference>
<dbReference type="Gene3D" id="3.30.300.30">
    <property type="match status" value="1"/>
</dbReference>